<comment type="caution">
    <text evidence="2">The sequence shown here is derived from an EMBL/GenBank/DDBJ whole genome shotgun (WGS) entry which is preliminary data.</text>
</comment>
<protein>
    <submittedName>
        <fullName evidence="2">Uncharacterized protein</fullName>
    </submittedName>
</protein>
<evidence type="ECO:0000313" key="3">
    <source>
        <dbReference type="Proteomes" id="UP000664132"/>
    </source>
</evidence>
<organism evidence="2 3">
    <name type="scientific">Cadophora malorum</name>
    <dbReference type="NCBI Taxonomy" id="108018"/>
    <lineage>
        <taxon>Eukaryota</taxon>
        <taxon>Fungi</taxon>
        <taxon>Dikarya</taxon>
        <taxon>Ascomycota</taxon>
        <taxon>Pezizomycotina</taxon>
        <taxon>Leotiomycetes</taxon>
        <taxon>Helotiales</taxon>
        <taxon>Ploettnerulaceae</taxon>
        <taxon>Cadophora</taxon>
    </lineage>
</organism>
<keyword evidence="3" id="KW-1185">Reference proteome</keyword>
<evidence type="ECO:0000256" key="1">
    <source>
        <dbReference type="SAM" id="Phobius"/>
    </source>
</evidence>
<keyword evidence="1" id="KW-1133">Transmembrane helix</keyword>
<feature type="transmembrane region" description="Helical" evidence="1">
    <location>
        <begin position="126"/>
        <end position="154"/>
    </location>
</feature>
<dbReference type="AlphaFoldDB" id="A0A8H7W9M6"/>
<name>A0A8H7W9M6_9HELO</name>
<keyword evidence="1" id="KW-0472">Membrane</keyword>
<accession>A0A8H7W9M6</accession>
<reference evidence="2" key="1">
    <citation type="submission" date="2021-02" db="EMBL/GenBank/DDBJ databases">
        <title>Genome sequence Cadophora malorum strain M34.</title>
        <authorList>
            <person name="Stefanovic E."/>
            <person name="Vu D."/>
            <person name="Scully C."/>
            <person name="Dijksterhuis J."/>
            <person name="Roader J."/>
            <person name="Houbraken J."/>
        </authorList>
    </citation>
    <scope>NUCLEOTIDE SEQUENCE</scope>
    <source>
        <strain evidence="2">M34</strain>
    </source>
</reference>
<evidence type="ECO:0000313" key="2">
    <source>
        <dbReference type="EMBL" id="KAG4420852.1"/>
    </source>
</evidence>
<dbReference type="EMBL" id="JAFJYH010000076">
    <property type="protein sequence ID" value="KAG4420852.1"/>
    <property type="molecule type" value="Genomic_DNA"/>
</dbReference>
<feature type="transmembrane region" description="Helical" evidence="1">
    <location>
        <begin position="539"/>
        <end position="558"/>
    </location>
</feature>
<keyword evidence="1" id="KW-0812">Transmembrane</keyword>
<feature type="transmembrane region" description="Helical" evidence="1">
    <location>
        <begin position="38"/>
        <end position="61"/>
    </location>
</feature>
<gene>
    <name evidence="2" type="ORF">IFR04_006034</name>
</gene>
<dbReference type="Proteomes" id="UP000664132">
    <property type="component" value="Unassembled WGS sequence"/>
</dbReference>
<dbReference type="OrthoDB" id="3540210at2759"/>
<proteinExistence type="predicted"/>
<sequence>MASNSLHTGFWMDYSKSSSDRAQILMGDYWAGVLTNTVAVLITSTSSPVFTLLIGPLGFLWEKLPPWLKGHNAALEGADGFHEVVHDAMLDLLESIPRLPRGGPQRIRLDDVNLVAPRRRRQGAELVGAGSLVIVFLGLPLAILVASILSVGIATDTVALSNSPHCGVYLYEPESKDMLGGSLEFEHRAETQSAAYAADCYGPSPLIDDCNRFFNQSIHYSAERKAKCPFRGEVCDGGHHGAFKLSTGLVSGAVLGINARNPFFFSRTMTCSPLVTGEEYVGIGVSARGEKQWEYWYGPSLGTYTSANPVQESSWEVKGYSTGVHCSDPISGAGPFVPLPELSAGLDPVTLIFISSHSVFHRKRCNDSIFPAQQKAQFLPEYRGPNLYVNNSTRASVLGCTDGYQICRTKSGPCWKNENASKIFDDNYIVKSTEGQNVARLLLLALDYSSTCGSIQFRGAEALDAQKKIAHMQSLPLADQQWEVEAESLFRTSLARMQLNVFDVVRGSASNFQGYRDTLSAKDSGLCSMVKIKGSGVKNINVCGLLAIIFAVAFVWTISRRANSGSRRNELVAVLIWKNFLRGYYFKASAFGERSCRRLWLAPTRMWSKPSNKNS</sequence>